<evidence type="ECO:0000256" key="11">
    <source>
        <dbReference type="PIRSR" id="PIRSR036489-2"/>
    </source>
</evidence>
<dbReference type="Proteomes" id="UP000192578">
    <property type="component" value="Unassembled WGS sequence"/>
</dbReference>
<evidence type="ECO:0000256" key="8">
    <source>
        <dbReference type="ARBA" id="ARBA00023002"/>
    </source>
</evidence>
<evidence type="ECO:0000256" key="14">
    <source>
        <dbReference type="PROSITE-ProRule" id="PRU10007"/>
    </source>
</evidence>
<evidence type="ECO:0000256" key="5">
    <source>
        <dbReference type="ARBA" id="ARBA00022553"/>
    </source>
</evidence>
<evidence type="ECO:0000256" key="4">
    <source>
        <dbReference type="ARBA" id="ARBA00022450"/>
    </source>
</evidence>
<feature type="active site" description="Proton donor" evidence="10">
    <location>
        <position position="741"/>
    </location>
</feature>
<comment type="similarity">
    <text evidence="1">In the C-terminal section; belongs to the aldehyde dehydrogenase family. ALDH1L subfamily.</text>
</comment>
<dbReference type="InterPro" id="IPR036736">
    <property type="entry name" value="ACP-like_sf"/>
</dbReference>
<feature type="binding site" evidence="12">
    <location>
        <position position="791"/>
    </location>
    <ligand>
        <name>NADP(+)</name>
        <dbReference type="ChEBI" id="CHEBI:58349"/>
    </ligand>
</feature>
<dbReference type="PIRSF" id="PIRSF036489">
    <property type="entry name" value="10-FTHFDH"/>
    <property type="match status" value="1"/>
</dbReference>
<evidence type="ECO:0000256" key="7">
    <source>
        <dbReference type="ARBA" id="ARBA00022857"/>
    </source>
</evidence>
<dbReference type="CDD" id="cd08703">
    <property type="entry name" value="FDH_Hydrolase_C"/>
    <property type="match status" value="1"/>
</dbReference>
<organism evidence="17 18">
    <name type="scientific">Hypsibius exemplaris</name>
    <name type="common">Freshwater tardigrade</name>
    <dbReference type="NCBI Taxonomy" id="2072580"/>
    <lineage>
        <taxon>Eukaryota</taxon>
        <taxon>Metazoa</taxon>
        <taxon>Ecdysozoa</taxon>
        <taxon>Tardigrada</taxon>
        <taxon>Eutardigrada</taxon>
        <taxon>Parachela</taxon>
        <taxon>Hypsibioidea</taxon>
        <taxon>Hypsibiidae</taxon>
        <taxon>Hypsibius</taxon>
    </lineage>
</organism>
<evidence type="ECO:0000256" key="12">
    <source>
        <dbReference type="PIRSR" id="PIRSR036489-3"/>
    </source>
</evidence>
<feature type="active site" description="Proton donor" evidence="10">
    <location>
        <position position="143"/>
    </location>
</feature>
<feature type="binding site" evidence="11">
    <location>
        <position position="179"/>
    </location>
    <ligand>
        <name>(6R)-10-formyltetrahydrofolate</name>
        <dbReference type="ChEBI" id="CHEBI:195366"/>
    </ligand>
</feature>
<accession>A0A1W0WUY6</accession>
<evidence type="ECO:0000256" key="10">
    <source>
        <dbReference type="PIRSR" id="PIRSR036489-1"/>
    </source>
</evidence>
<protein>
    <recommendedName>
        <fullName evidence="3">formyltetrahydrofolate dehydrogenase</fullName>
        <ecNumber evidence="3">1.5.1.6</ecNumber>
    </recommendedName>
</protein>
<comment type="caution">
    <text evidence="17">The sequence shown here is derived from an EMBL/GenBank/DDBJ whole genome shotgun (WGS) entry which is preliminary data.</text>
</comment>
<feature type="active site" description="Proton donor" evidence="10">
    <location>
        <position position="707"/>
    </location>
</feature>
<evidence type="ECO:0000313" key="18">
    <source>
        <dbReference type="Proteomes" id="UP000192578"/>
    </source>
</evidence>
<dbReference type="Pfam" id="PF00551">
    <property type="entry name" value="Formyl_trans_N"/>
    <property type="match status" value="1"/>
</dbReference>
<dbReference type="PROSITE" id="PS00687">
    <property type="entry name" value="ALDEHYDE_DEHYDR_GLU"/>
    <property type="match status" value="1"/>
</dbReference>
<dbReference type="PANTHER" id="PTHR11699">
    <property type="entry name" value="ALDEHYDE DEHYDROGENASE-RELATED"/>
    <property type="match status" value="1"/>
</dbReference>
<dbReference type="AlphaFoldDB" id="A0A1W0WUY6"/>
<dbReference type="FunFam" id="1.10.1200.10:FF:000002">
    <property type="entry name" value="10-formyltetrahydrofolate dehydrogenase"/>
    <property type="match status" value="1"/>
</dbReference>
<dbReference type="InterPro" id="IPR009081">
    <property type="entry name" value="PP-bd_ACP"/>
</dbReference>
<proteinExistence type="inferred from homology"/>
<dbReference type="FunFam" id="3.40.605.10:FF:000050">
    <property type="entry name" value="Aldehyde dehydrogenase, mitochondrial"/>
    <property type="match status" value="1"/>
</dbReference>
<feature type="binding site" evidence="12">
    <location>
        <begin position="664"/>
        <end position="669"/>
    </location>
    <ligand>
        <name>NADP(+)</name>
        <dbReference type="ChEBI" id="CHEBI:58349"/>
    </ligand>
</feature>
<dbReference type="GO" id="GO:0005737">
    <property type="term" value="C:cytoplasm"/>
    <property type="evidence" value="ECO:0007669"/>
    <property type="project" value="InterPro"/>
</dbReference>
<dbReference type="InterPro" id="IPR036477">
    <property type="entry name" value="Formyl_transf_N_sf"/>
</dbReference>
<evidence type="ECO:0000256" key="3">
    <source>
        <dbReference type="ARBA" id="ARBA00012858"/>
    </source>
</evidence>
<feature type="active site" evidence="14">
    <location>
        <position position="707"/>
    </location>
</feature>
<dbReference type="GO" id="GO:0009258">
    <property type="term" value="P:10-formyltetrahydrofolate catabolic process"/>
    <property type="evidence" value="ECO:0007669"/>
    <property type="project" value="InterPro"/>
</dbReference>
<dbReference type="SUPFAM" id="SSF50486">
    <property type="entry name" value="FMT C-terminal domain-like"/>
    <property type="match status" value="1"/>
</dbReference>
<dbReference type="InterPro" id="IPR011034">
    <property type="entry name" value="Formyl_transferase-like_C_sf"/>
</dbReference>
<dbReference type="InterPro" id="IPR001555">
    <property type="entry name" value="GART_AS"/>
</dbReference>
<dbReference type="Pfam" id="PF00171">
    <property type="entry name" value="Aldedh"/>
    <property type="match status" value="1"/>
</dbReference>
<dbReference type="EC" id="1.5.1.6" evidence="3"/>
<feature type="binding site" evidence="12">
    <location>
        <begin position="838"/>
        <end position="840"/>
    </location>
    <ligand>
        <name>NADP(+)</name>
        <dbReference type="ChEBI" id="CHEBI:58349"/>
    </ligand>
</feature>
<gene>
    <name evidence="17" type="ORF">BV898_07022</name>
</gene>
<dbReference type="InterPro" id="IPR011407">
    <property type="entry name" value="10_FTHF_DH"/>
</dbReference>
<dbReference type="SUPFAM" id="SSF53328">
    <property type="entry name" value="Formyltransferase"/>
    <property type="match status" value="1"/>
</dbReference>
<dbReference type="InterPro" id="IPR016163">
    <property type="entry name" value="Ald_DH_C"/>
</dbReference>
<keyword evidence="18" id="KW-1185">Reference proteome</keyword>
<dbReference type="Pfam" id="PF02911">
    <property type="entry name" value="Formyl_trans_C"/>
    <property type="match status" value="1"/>
</dbReference>
<sequence>MLQRWAVLLRRQPSTAAAQLTRRSFHTTRERLALRSMRIAIIGQSLFGANVYKVLRQNGHEIVGVFTVPDDAKGRVDPLAAAATADGTKVFKVKRWREKNQVIKELYEQYQALDAELNVLPFCTQFIPMDIIKLPKYQSIIYHPSLLPRHRGASSINWTLIHGDTKAGLTVFWADDGLDTGPILLQKECHVQENDTIDSLYNRFLFPEGIMAMDEAVKLIANSDKPPRRIQSEEEATYEGILKKENCQVKLDQPAATIHNFIRGTDKVPGAWLTLDGKIVTVYGSELWRQPVPEGRSVQLAESKTPAVIHDNGILLFGSDGQAVNVKQLVFEDGKMIPASKYGLNESNVTITELSPEEEKMKASVEEIWASILNQKVTPSTDFFKSGGGSMDVVRLVEELKHTTGIVLKNDDVYMNPTLEAFISAAILKSRDSGDKTFIFNHVKLNKNKMDLIIPHELFINNQFVPAKSGKSEPVICPTDESILCKVSSAQKEDVDIAVQAAKEAFDNGDWSRMNPRDRGTLMFRLADLMDQHRDELATIESLDSGAVYTLAIKTHIGMSIETWRYFAGWTDKIHGETIPLNQARPNRNLSYTKKEPIGVCGLITPWNYPLMMVSWKMAACLAAGNTVVLKPAAVSSLTALKLAELSVHAGFPPGVINVLPGDGRVCGQAIVDHPDVLKIGFTGSTPVGQQIMQSCATDNLKRVSLELGGKSPLIIFSDCDLDKAVRNGLQSVFFNKGENCISAGRIFVEEDIYDEFLRRVVGEVKKMKIGDPLDRSVTHGPQNHKAHLDKLVKYCQQGVSEGAKLLQGGNRIDRKGYFMEPTVFCDVEDHMYIAKEESFGPVMVTSKFGTGDIEGVIKRANATQYGLAAGVFTRDISKALRVADSLQAGTVFVNTYNKTDVAVPFGGFKMSGFGKDLGRDAINEYLQTKAVTIEY</sequence>
<dbReference type="Gene3D" id="3.40.309.10">
    <property type="entry name" value="Aldehyde Dehydrogenase, Chain A, domain 2"/>
    <property type="match status" value="1"/>
</dbReference>
<comment type="catalytic activity">
    <reaction evidence="9">
        <text>(6R)-10-formyltetrahydrofolate + NADP(+) + H2O = (6S)-5,6,7,8-tetrahydrofolate + CO2 + NADPH + H(+)</text>
        <dbReference type="Rhea" id="RHEA:10180"/>
        <dbReference type="ChEBI" id="CHEBI:15377"/>
        <dbReference type="ChEBI" id="CHEBI:15378"/>
        <dbReference type="ChEBI" id="CHEBI:16526"/>
        <dbReference type="ChEBI" id="CHEBI:57453"/>
        <dbReference type="ChEBI" id="CHEBI:57783"/>
        <dbReference type="ChEBI" id="CHEBI:58349"/>
        <dbReference type="ChEBI" id="CHEBI:195366"/>
        <dbReference type="EC" id="1.5.1.6"/>
    </reaction>
    <physiologicalReaction direction="left-to-right" evidence="9">
        <dbReference type="Rhea" id="RHEA:10181"/>
    </physiologicalReaction>
</comment>
<name>A0A1W0WUY6_HYPEX</name>
<dbReference type="GO" id="GO:0016620">
    <property type="term" value="F:oxidoreductase activity, acting on the aldehyde or oxo group of donors, NAD or NADP as acceptor"/>
    <property type="evidence" value="ECO:0007669"/>
    <property type="project" value="InterPro"/>
</dbReference>
<evidence type="ECO:0000256" key="1">
    <source>
        <dbReference type="ARBA" id="ARBA00007995"/>
    </source>
</evidence>
<feature type="site" description="Essential for catalytic activity" evidence="13">
    <location>
        <position position="179"/>
    </location>
</feature>
<evidence type="ECO:0000256" key="2">
    <source>
        <dbReference type="ARBA" id="ARBA00010978"/>
    </source>
</evidence>
<dbReference type="InterPro" id="IPR005793">
    <property type="entry name" value="Formyl_trans_C"/>
</dbReference>
<feature type="domain" description="Carrier" evidence="16">
    <location>
        <begin position="356"/>
        <end position="430"/>
    </location>
</feature>
<evidence type="ECO:0000256" key="15">
    <source>
        <dbReference type="RuleBase" id="RU003345"/>
    </source>
</evidence>
<dbReference type="GO" id="GO:0016155">
    <property type="term" value="F:formyltetrahydrofolate dehydrogenase activity"/>
    <property type="evidence" value="ECO:0007669"/>
    <property type="project" value="UniProtKB-EC"/>
</dbReference>
<dbReference type="PROSITE" id="PS50075">
    <property type="entry name" value="CARRIER"/>
    <property type="match status" value="1"/>
</dbReference>
<dbReference type="SUPFAM" id="SSF53720">
    <property type="entry name" value="ALDH-like"/>
    <property type="match status" value="1"/>
</dbReference>
<dbReference type="FunFam" id="3.40.50.170:FF:000002">
    <property type="entry name" value="10-formyltetrahydrofolate dehydrogenase"/>
    <property type="match status" value="1"/>
</dbReference>
<dbReference type="InterPro" id="IPR037022">
    <property type="entry name" value="Formyl_trans_C_sf"/>
</dbReference>
<dbReference type="Gene3D" id="1.10.1200.10">
    <property type="entry name" value="ACP-like"/>
    <property type="match status" value="1"/>
</dbReference>
<keyword evidence="8 15" id="KW-0560">Oxidoreductase</keyword>
<keyword evidence="4" id="KW-0596">Phosphopantetheine</keyword>
<feature type="binding site" evidence="12">
    <location>
        <begin position="684"/>
        <end position="685"/>
    </location>
    <ligand>
        <name>NADP(+)</name>
        <dbReference type="ChEBI" id="CHEBI:58349"/>
    </ligand>
</feature>
<comment type="similarity">
    <text evidence="2">In the N-terminal section; belongs to the GART family.</text>
</comment>
<keyword evidence="7 12" id="KW-0521">NADP</keyword>
<dbReference type="SUPFAM" id="SSF47336">
    <property type="entry name" value="ACP-like"/>
    <property type="match status" value="1"/>
</dbReference>
<dbReference type="GO" id="GO:0006730">
    <property type="term" value="P:one-carbon metabolic process"/>
    <property type="evidence" value="ECO:0007669"/>
    <property type="project" value="UniProtKB-KW"/>
</dbReference>
<dbReference type="FunFam" id="3.40.309.10:FF:000008">
    <property type="entry name" value="Cytosolic 10-formyltetrahydrofolate dehydrogenase"/>
    <property type="match status" value="1"/>
</dbReference>
<dbReference type="FunFam" id="3.40.605.10:FF:000026">
    <property type="entry name" value="Aldehyde dehydrogenase, putative"/>
    <property type="match status" value="1"/>
</dbReference>
<reference evidence="18" key="1">
    <citation type="submission" date="2017-01" db="EMBL/GenBank/DDBJ databases">
        <title>Comparative genomics of anhydrobiosis in the tardigrade Hypsibius dujardini.</title>
        <authorList>
            <person name="Yoshida Y."/>
            <person name="Koutsovoulos G."/>
            <person name="Laetsch D."/>
            <person name="Stevens L."/>
            <person name="Kumar S."/>
            <person name="Horikawa D."/>
            <person name="Ishino K."/>
            <person name="Komine S."/>
            <person name="Tomita M."/>
            <person name="Blaxter M."/>
            <person name="Arakawa K."/>
        </authorList>
    </citation>
    <scope>NUCLEOTIDE SEQUENCE [LARGE SCALE GENOMIC DNA]</scope>
    <source>
        <strain evidence="18">Z151</strain>
    </source>
</reference>
<keyword evidence="5" id="KW-0597">Phosphoprotein</keyword>
<dbReference type="Gene3D" id="3.10.25.10">
    <property type="entry name" value="Formyl transferase, C-terminal domain"/>
    <property type="match status" value="1"/>
</dbReference>
<dbReference type="Pfam" id="PF00550">
    <property type="entry name" value="PP-binding"/>
    <property type="match status" value="1"/>
</dbReference>
<dbReference type="Gene3D" id="3.40.605.10">
    <property type="entry name" value="Aldehyde Dehydrogenase, Chain A, domain 1"/>
    <property type="match status" value="1"/>
</dbReference>
<dbReference type="InterPro" id="IPR015590">
    <property type="entry name" value="Aldehyde_DH_dom"/>
</dbReference>
<feature type="binding site" evidence="11">
    <location>
        <begin position="125"/>
        <end position="127"/>
    </location>
    <ligand>
        <name>(6R)-10-formyltetrahydrofolate</name>
        <dbReference type="ChEBI" id="CHEBI:195366"/>
    </ligand>
</feature>
<evidence type="ECO:0000256" key="13">
    <source>
        <dbReference type="PIRSR" id="PIRSR036489-4"/>
    </source>
</evidence>
<keyword evidence="6" id="KW-0554">One-carbon metabolism</keyword>
<dbReference type="InterPro" id="IPR002376">
    <property type="entry name" value="Formyl_transf_N"/>
</dbReference>
<evidence type="ECO:0000256" key="9">
    <source>
        <dbReference type="ARBA" id="ARBA00048239"/>
    </source>
</evidence>
<dbReference type="FunFam" id="3.10.25.10:FF:000002">
    <property type="entry name" value="10-formyltetrahydrofolate dehydrogenase"/>
    <property type="match status" value="1"/>
</dbReference>
<dbReference type="InterPro" id="IPR016161">
    <property type="entry name" value="Ald_DH/histidinol_DH"/>
</dbReference>
<dbReference type="PROSITE" id="PS00373">
    <property type="entry name" value="GART"/>
    <property type="match status" value="1"/>
</dbReference>
<dbReference type="InterPro" id="IPR016162">
    <property type="entry name" value="Ald_DH_N"/>
</dbReference>
<evidence type="ECO:0000313" key="17">
    <source>
        <dbReference type="EMBL" id="OQV18967.1"/>
    </source>
</evidence>
<dbReference type="EMBL" id="MTYJ01000044">
    <property type="protein sequence ID" value="OQV18967.1"/>
    <property type="molecule type" value="Genomic_DNA"/>
</dbReference>
<dbReference type="InterPro" id="IPR029510">
    <property type="entry name" value="Ald_DH_CS_GLU"/>
</dbReference>
<evidence type="ECO:0000256" key="6">
    <source>
        <dbReference type="ARBA" id="ARBA00022563"/>
    </source>
</evidence>
<evidence type="ECO:0000259" key="16">
    <source>
        <dbReference type="PROSITE" id="PS50075"/>
    </source>
</evidence>
<comment type="similarity">
    <text evidence="15">Belongs to the aldehyde dehydrogenase family.</text>
</comment>
<dbReference type="Gene3D" id="3.40.50.170">
    <property type="entry name" value="Formyl transferase, N-terminal domain"/>
    <property type="match status" value="1"/>
</dbReference>
<dbReference type="OrthoDB" id="310895at2759"/>